<dbReference type="AlphaFoldDB" id="A0A2P5Y6C8"/>
<dbReference type="Proteomes" id="UP000239757">
    <property type="component" value="Unassembled WGS sequence"/>
</dbReference>
<dbReference type="EMBL" id="KZ663631">
    <property type="protein sequence ID" value="PPS11139.1"/>
    <property type="molecule type" value="Genomic_DNA"/>
</dbReference>
<sequence length="186" mass="21325">MGQWTGGREWHQRARLALRQPSRCRDLWEGAHGLRPRPCAVRFNSTDVSHAHVEETESSLVPGMPMVFYPTPVFFLWPWEFFAPRVLRNHVLLQHGRIAWPCLFPYLATALGTLVCPTSKKKPNLEEMLTKFISVSETRFQNTETVHKNQQVSIQGLETQIGQLAKLILERPQGSLPSNTETNPRE</sequence>
<dbReference type="OrthoDB" id="849214at2759"/>
<gene>
    <name evidence="1" type="ORF">GOBAR_AA09494</name>
</gene>
<reference evidence="1 2" key="1">
    <citation type="submission" date="2015-01" db="EMBL/GenBank/DDBJ databases">
        <title>Genome of allotetraploid Gossypium barbadense reveals genomic plasticity and fiber elongation in cotton evolution.</title>
        <authorList>
            <person name="Chen X."/>
            <person name="Liu X."/>
            <person name="Zhao B."/>
            <person name="Zheng H."/>
            <person name="Hu Y."/>
            <person name="Lu G."/>
            <person name="Yang C."/>
            <person name="Chen J."/>
            <person name="Shan C."/>
            <person name="Zhang L."/>
            <person name="Zhou Y."/>
            <person name="Wang L."/>
            <person name="Guo W."/>
            <person name="Bai Y."/>
            <person name="Ruan J."/>
            <person name="Shangguan X."/>
            <person name="Mao Y."/>
            <person name="Jiang J."/>
            <person name="Zhu Y."/>
            <person name="Lei J."/>
            <person name="Kang H."/>
            <person name="Chen S."/>
            <person name="He X."/>
            <person name="Wang R."/>
            <person name="Wang Y."/>
            <person name="Chen J."/>
            <person name="Wang L."/>
            <person name="Yu S."/>
            <person name="Wang B."/>
            <person name="Wei J."/>
            <person name="Song S."/>
            <person name="Lu X."/>
            <person name="Gao Z."/>
            <person name="Gu W."/>
            <person name="Deng X."/>
            <person name="Ma D."/>
            <person name="Wang S."/>
            <person name="Liang W."/>
            <person name="Fang L."/>
            <person name="Cai C."/>
            <person name="Zhu X."/>
            <person name="Zhou B."/>
            <person name="Zhang Y."/>
            <person name="Chen Z."/>
            <person name="Xu S."/>
            <person name="Zhu R."/>
            <person name="Wang S."/>
            <person name="Zhang T."/>
            <person name="Zhao G."/>
        </authorList>
    </citation>
    <scope>NUCLEOTIDE SEQUENCE [LARGE SCALE GENOMIC DNA]</scope>
    <source>
        <strain evidence="2">cv. Xinhai21</strain>
        <tissue evidence="1">Leaf</tissue>
    </source>
</reference>
<protein>
    <submittedName>
        <fullName evidence="1">Uncharacterized protein</fullName>
    </submittedName>
</protein>
<accession>A0A2P5Y6C8</accession>
<evidence type="ECO:0000313" key="1">
    <source>
        <dbReference type="EMBL" id="PPS11139.1"/>
    </source>
</evidence>
<proteinExistence type="predicted"/>
<organism evidence="1 2">
    <name type="scientific">Gossypium barbadense</name>
    <name type="common">Sea Island cotton</name>
    <name type="synonym">Hibiscus barbadensis</name>
    <dbReference type="NCBI Taxonomy" id="3634"/>
    <lineage>
        <taxon>Eukaryota</taxon>
        <taxon>Viridiplantae</taxon>
        <taxon>Streptophyta</taxon>
        <taxon>Embryophyta</taxon>
        <taxon>Tracheophyta</taxon>
        <taxon>Spermatophyta</taxon>
        <taxon>Magnoliopsida</taxon>
        <taxon>eudicotyledons</taxon>
        <taxon>Gunneridae</taxon>
        <taxon>Pentapetalae</taxon>
        <taxon>rosids</taxon>
        <taxon>malvids</taxon>
        <taxon>Malvales</taxon>
        <taxon>Malvaceae</taxon>
        <taxon>Malvoideae</taxon>
        <taxon>Gossypium</taxon>
    </lineage>
</organism>
<evidence type="ECO:0000313" key="2">
    <source>
        <dbReference type="Proteomes" id="UP000239757"/>
    </source>
</evidence>
<name>A0A2P5Y6C8_GOSBA</name>